<organism evidence="1 2">
    <name type="scientific">Pelomonas margarita</name>
    <dbReference type="NCBI Taxonomy" id="3299031"/>
    <lineage>
        <taxon>Bacteria</taxon>
        <taxon>Pseudomonadati</taxon>
        <taxon>Pseudomonadota</taxon>
        <taxon>Betaproteobacteria</taxon>
        <taxon>Burkholderiales</taxon>
        <taxon>Sphaerotilaceae</taxon>
        <taxon>Roseateles</taxon>
    </lineage>
</organism>
<protein>
    <submittedName>
        <fullName evidence="1">Uncharacterized protein</fullName>
    </submittedName>
</protein>
<accession>A0ABW7FDU5</accession>
<gene>
    <name evidence="1" type="ORF">ACG0Z3_04285</name>
</gene>
<reference evidence="1 2" key="1">
    <citation type="submission" date="2024-08" db="EMBL/GenBank/DDBJ databases">
        <authorList>
            <person name="Lu H."/>
        </authorList>
    </citation>
    <scope>NUCLEOTIDE SEQUENCE [LARGE SCALE GENOMIC DNA]</scope>
    <source>
        <strain evidence="1 2">LKC17W</strain>
    </source>
</reference>
<evidence type="ECO:0000313" key="1">
    <source>
        <dbReference type="EMBL" id="MFG6439890.1"/>
    </source>
</evidence>
<proteinExistence type="predicted"/>
<evidence type="ECO:0000313" key="2">
    <source>
        <dbReference type="Proteomes" id="UP001606301"/>
    </source>
</evidence>
<dbReference type="RefSeq" id="WP_394395621.1">
    <property type="nucleotide sequence ID" value="NZ_JBIGHW010000002.1"/>
</dbReference>
<sequence length="126" mass="13277">MRQIADHELIEVSGGEWECARFKDDGGASGFTCWDSEIGMTFTVTERINGFGAKEIHIYGNYQGQTAATTLNVEQQIGALAIGTAAGALVIGFGGSAVAAAGVGFAVKQGYSYLWNKSTPPQHSSR</sequence>
<name>A0ABW7FDU5_9BURK</name>
<keyword evidence="2" id="KW-1185">Reference proteome</keyword>
<comment type="caution">
    <text evidence="1">The sequence shown here is derived from an EMBL/GenBank/DDBJ whole genome shotgun (WGS) entry which is preliminary data.</text>
</comment>
<dbReference type="Proteomes" id="UP001606301">
    <property type="component" value="Unassembled WGS sequence"/>
</dbReference>
<dbReference type="EMBL" id="JBIGHW010000002">
    <property type="protein sequence ID" value="MFG6439890.1"/>
    <property type="molecule type" value="Genomic_DNA"/>
</dbReference>